<dbReference type="EMBL" id="LR796233">
    <property type="protein sequence ID" value="CAB4129234.1"/>
    <property type="molecule type" value="Genomic_DNA"/>
</dbReference>
<evidence type="ECO:0000313" key="1">
    <source>
        <dbReference type="EMBL" id="CAB4129234.1"/>
    </source>
</evidence>
<reference evidence="1" key="1">
    <citation type="submission" date="2020-04" db="EMBL/GenBank/DDBJ databases">
        <authorList>
            <person name="Chiriac C."/>
            <person name="Salcher M."/>
            <person name="Ghai R."/>
            <person name="Kavagutti S V."/>
        </authorList>
    </citation>
    <scope>NUCLEOTIDE SEQUENCE</scope>
</reference>
<proteinExistence type="predicted"/>
<gene>
    <name evidence="1" type="ORF">UFOVP112_332</name>
</gene>
<sequence length="73" mass="8239">MFNFTSVVDQVAKASKQPLSFVEDKKVRSSLETLIDTTAEFTITVYETNLELAKQVVENTKAVDFTKFFTVAK</sequence>
<accession>A0A6J5L488</accession>
<organism evidence="1">
    <name type="scientific">uncultured Caudovirales phage</name>
    <dbReference type="NCBI Taxonomy" id="2100421"/>
    <lineage>
        <taxon>Viruses</taxon>
        <taxon>Duplodnaviria</taxon>
        <taxon>Heunggongvirae</taxon>
        <taxon>Uroviricota</taxon>
        <taxon>Caudoviricetes</taxon>
        <taxon>Peduoviridae</taxon>
        <taxon>Maltschvirus</taxon>
        <taxon>Maltschvirus maltsch</taxon>
    </lineage>
</organism>
<name>A0A6J5L488_9CAUD</name>
<protein>
    <submittedName>
        <fullName evidence="1">Uncharacterized protein</fullName>
    </submittedName>
</protein>